<name>A0AAU9SUL1_THLAR</name>
<gene>
    <name evidence="2" type="ORF">TAV2_LOCUS20159</name>
</gene>
<evidence type="ECO:0000256" key="1">
    <source>
        <dbReference type="SAM" id="SignalP"/>
    </source>
</evidence>
<evidence type="ECO:0000313" key="3">
    <source>
        <dbReference type="Proteomes" id="UP000836841"/>
    </source>
</evidence>
<proteinExistence type="predicted"/>
<dbReference type="AlphaFoldDB" id="A0AAU9SUL1"/>
<feature type="signal peptide" evidence="1">
    <location>
        <begin position="1"/>
        <end position="20"/>
    </location>
</feature>
<protein>
    <submittedName>
        <fullName evidence="2">Uncharacterized protein</fullName>
    </submittedName>
</protein>
<dbReference type="EMBL" id="OU466862">
    <property type="protein sequence ID" value="CAH2070341.1"/>
    <property type="molecule type" value="Genomic_DNA"/>
</dbReference>
<keyword evidence="1" id="KW-0732">Signal</keyword>
<feature type="non-terminal residue" evidence="2">
    <location>
        <position position="1"/>
    </location>
</feature>
<keyword evidence="3" id="KW-1185">Reference proteome</keyword>
<dbReference type="Proteomes" id="UP000836841">
    <property type="component" value="Chromosome 6"/>
</dbReference>
<reference evidence="2 3" key="1">
    <citation type="submission" date="2022-03" db="EMBL/GenBank/DDBJ databases">
        <authorList>
            <person name="Nunn A."/>
            <person name="Chopra R."/>
            <person name="Nunn A."/>
            <person name="Contreras Garrido A."/>
        </authorList>
    </citation>
    <scope>NUCLEOTIDE SEQUENCE [LARGE SCALE GENOMIC DNA]</scope>
</reference>
<feature type="chain" id="PRO_5043897234" evidence="1">
    <location>
        <begin position="21"/>
        <end position="60"/>
    </location>
</feature>
<accession>A0AAU9SUL1</accession>
<organism evidence="2 3">
    <name type="scientific">Thlaspi arvense</name>
    <name type="common">Field penny-cress</name>
    <dbReference type="NCBI Taxonomy" id="13288"/>
    <lineage>
        <taxon>Eukaryota</taxon>
        <taxon>Viridiplantae</taxon>
        <taxon>Streptophyta</taxon>
        <taxon>Embryophyta</taxon>
        <taxon>Tracheophyta</taxon>
        <taxon>Spermatophyta</taxon>
        <taxon>Magnoliopsida</taxon>
        <taxon>eudicotyledons</taxon>
        <taxon>Gunneridae</taxon>
        <taxon>Pentapetalae</taxon>
        <taxon>rosids</taxon>
        <taxon>malvids</taxon>
        <taxon>Brassicales</taxon>
        <taxon>Brassicaceae</taxon>
        <taxon>Thlaspideae</taxon>
        <taxon>Thlaspi</taxon>
    </lineage>
</organism>
<sequence length="60" mass="6852">MVKFMQHKLGHLIVYTLVLPCSLDIWLDTLLSELCQPQPCSEYCWRDSWTSFGDACGNAS</sequence>
<evidence type="ECO:0000313" key="2">
    <source>
        <dbReference type="EMBL" id="CAH2070341.1"/>
    </source>
</evidence>